<dbReference type="PANTHER" id="PTHR10434:SF40">
    <property type="entry name" value="1-ACYL-SN-GLYCEROL-3-PHOSPHATE ACYLTRANSFERASE"/>
    <property type="match status" value="1"/>
</dbReference>
<comment type="pathway">
    <text evidence="1">Lipid metabolism.</text>
</comment>
<dbReference type="EMBL" id="BANB01000742">
    <property type="protein sequence ID" value="GAN78306.1"/>
    <property type="molecule type" value="Genomic_DNA"/>
</dbReference>
<dbReference type="AlphaFoldDB" id="A0A0D6PAB3"/>
<keyword evidence="2 5" id="KW-0808">Transferase</keyword>
<evidence type="ECO:0000256" key="1">
    <source>
        <dbReference type="ARBA" id="ARBA00005189"/>
    </source>
</evidence>
<dbReference type="SMART" id="SM00563">
    <property type="entry name" value="PlsC"/>
    <property type="match status" value="1"/>
</dbReference>
<comment type="caution">
    <text evidence="5">The sequence shown here is derived from an EMBL/GenBank/DDBJ whole genome shotgun (WGS) entry which is preliminary data.</text>
</comment>
<evidence type="ECO:0000313" key="6">
    <source>
        <dbReference type="Proteomes" id="UP000032680"/>
    </source>
</evidence>
<reference evidence="5 6" key="1">
    <citation type="submission" date="2012-11" db="EMBL/GenBank/DDBJ databases">
        <title>Whole genome sequence of Acidisphaera rubrifaciens HS-AP3.</title>
        <authorList>
            <person name="Azuma Y."/>
            <person name="Higashiura N."/>
            <person name="Hirakawa H."/>
            <person name="Matsushita K."/>
        </authorList>
    </citation>
    <scope>NUCLEOTIDE SEQUENCE [LARGE SCALE GENOMIC DNA]</scope>
    <source>
        <strain evidence="5 6">HS-AP3</strain>
    </source>
</reference>
<keyword evidence="3 5" id="KW-0012">Acyltransferase</keyword>
<evidence type="ECO:0000256" key="2">
    <source>
        <dbReference type="ARBA" id="ARBA00022679"/>
    </source>
</evidence>
<feature type="domain" description="Phospholipid/glycerol acyltransferase" evidence="4">
    <location>
        <begin position="76"/>
        <end position="190"/>
    </location>
</feature>
<sequence>MKAIRSGAFLVYFVAVTLVLLVPATVQRVLSRPARRQNRALAWAQRWARTVVWGTRTLCGVTCRLEGAEHVPHGPALIAARHESAFDAFIWLLVLPRCTYVVKQELARIPLLGKVIRAAGMIAVDRAAGAQALRRMAADVETALAAGFQVVIFPEGTRVAPDAPVVLQPGIALLAARLDVPIHPAATDSGRLWTRRTLDKRPGTIRLALRPALPRGLSRAALMTALAAGMRLDPVDKSVG</sequence>
<dbReference type="PANTHER" id="PTHR10434">
    <property type="entry name" value="1-ACYL-SN-GLYCEROL-3-PHOSPHATE ACYLTRANSFERASE"/>
    <property type="match status" value="1"/>
</dbReference>
<evidence type="ECO:0000259" key="4">
    <source>
        <dbReference type="SMART" id="SM00563"/>
    </source>
</evidence>
<organism evidence="5 6">
    <name type="scientific">Acidisphaera rubrifaciens HS-AP3</name>
    <dbReference type="NCBI Taxonomy" id="1231350"/>
    <lineage>
        <taxon>Bacteria</taxon>
        <taxon>Pseudomonadati</taxon>
        <taxon>Pseudomonadota</taxon>
        <taxon>Alphaproteobacteria</taxon>
        <taxon>Acetobacterales</taxon>
        <taxon>Acetobacteraceae</taxon>
        <taxon>Acidisphaera</taxon>
    </lineage>
</organism>
<dbReference type="OrthoDB" id="5290997at2"/>
<name>A0A0D6PAB3_9PROT</name>
<dbReference type="GO" id="GO:0003841">
    <property type="term" value="F:1-acylglycerol-3-phosphate O-acyltransferase activity"/>
    <property type="evidence" value="ECO:0007669"/>
    <property type="project" value="TreeGrafter"/>
</dbReference>
<dbReference type="CDD" id="cd07989">
    <property type="entry name" value="LPLAT_AGPAT-like"/>
    <property type="match status" value="1"/>
</dbReference>
<keyword evidence="6" id="KW-1185">Reference proteome</keyword>
<protein>
    <submittedName>
        <fullName evidence="5">1-acyl-sn-glycerol-3-phosphate acyltransferase</fullName>
    </submittedName>
</protein>
<evidence type="ECO:0000256" key="3">
    <source>
        <dbReference type="ARBA" id="ARBA00023315"/>
    </source>
</evidence>
<dbReference type="Pfam" id="PF01553">
    <property type="entry name" value="Acyltransferase"/>
    <property type="match status" value="1"/>
</dbReference>
<dbReference type="SUPFAM" id="SSF69593">
    <property type="entry name" value="Glycerol-3-phosphate (1)-acyltransferase"/>
    <property type="match status" value="1"/>
</dbReference>
<proteinExistence type="predicted"/>
<gene>
    <name evidence="5" type="ORF">Asru_0743_02</name>
</gene>
<evidence type="ECO:0000313" key="5">
    <source>
        <dbReference type="EMBL" id="GAN78306.1"/>
    </source>
</evidence>
<dbReference type="RefSeq" id="WP_052945285.1">
    <property type="nucleotide sequence ID" value="NZ_BANB01000742.1"/>
</dbReference>
<dbReference type="Proteomes" id="UP000032680">
    <property type="component" value="Unassembled WGS sequence"/>
</dbReference>
<dbReference type="InterPro" id="IPR002123">
    <property type="entry name" value="Plipid/glycerol_acylTrfase"/>
</dbReference>
<accession>A0A0D6PAB3</accession>
<dbReference type="GO" id="GO:0006654">
    <property type="term" value="P:phosphatidic acid biosynthetic process"/>
    <property type="evidence" value="ECO:0007669"/>
    <property type="project" value="TreeGrafter"/>
</dbReference>